<dbReference type="PANTHER" id="PTHR10801">
    <property type="entry name" value="24-DEHYDROCHOLESTEROL REDUCTASE"/>
    <property type="match status" value="1"/>
</dbReference>
<comment type="cofactor">
    <cofactor evidence="1">
        <name>FAD</name>
        <dbReference type="ChEBI" id="CHEBI:57692"/>
    </cofactor>
</comment>
<keyword evidence="6" id="KW-0153">Cholesterol metabolism</keyword>
<dbReference type="EMBL" id="AE017282">
    <property type="protein sequence ID" value="AAU92324.1"/>
    <property type="molecule type" value="Genomic_DNA"/>
</dbReference>
<evidence type="ECO:0000256" key="6">
    <source>
        <dbReference type="ARBA" id="ARBA00022548"/>
    </source>
</evidence>
<keyword evidence="9" id="KW-0732">Signal</keyword>
<dbReference type="GO" id="GO:0005737">
    <property type="term" value="C:cytoplasm"/>
    <property type="evidence" value="ECO:0007669"/>
    <property type="project" value="TreeGrafter"/>
</dbReference>
<keyword evidence="5" id="KW-0444">Lipid biosynthesis</keyword>
<keyword evidence="8 20" id="KW-0812">Transmembrane</keyword>
<keyword evidence="19" id="KW-0753">Steroid metabolism</keyword>
<dbReference type="SUPFAM" id="SSF56176">
    <property type="entry name" value="FAD-binding/transporter-associated domain-like"/>
    <property type="match status" value="1"/>
</dbReference>
<dbReference type="Pfam" id="PF01565">
    <property type="entry name" value="FAD_binding_4"/>
    <property type="match status" value="1"/>
</dbReference>
<keyword evidence="13 20" id="KW-1133">Transmembrane helix</keyword>
<dbReference type="InterPro" id="IPR006094">
    <property type="entry name" value="Oxid_FAD_bind_N"/>
</dbReference>
<feature type="domain" description="FAD-binding PCMH-type" evidence="21">
    <location>
        <begin position="90"/>
        <end position="275"/>
    </location>
</feature>
<keyword evidence="17 20" id="KW-0472">Membrane</keyword>
<dbReference type="GO" id="GO:0050614">
    <property type="term" value="F:Delta24-sterol reductase activity"/>
    <property type="evidence" value="ECO:0007669"/>
    <property type="project" value="UniProtKB-EC"/>
</dbReference>
<evidence type="ECO:0000256" key="18">
    <source>
        <dbReference type="ARBA" id="ARBA00023166"/>
    </source>
</evidence>
<dbReference type="PANTHER" id="PTHR10801:SF0">
    <property type="entry name" value="DELTA(24)-STEROL REDUCTASE"/>
    <property type="match status" value="1"/>
</dbReference>
<dbReference type="FunFam" id="3.30.465.10:FF:000032">
    <property type="entry name" value="Delta(24)-sterol reductase"/>
    <property type="match status" value="1"/>
</dbReference>
<evidence type="ECO:0000256" key="10">
    <source>
        <dbReference type="ARBA" id="ARBA00022824"/>
    </source>
</evidence>
<evidence type="ECO:0000256" key="11">
    <source>
        <dbReference type="ARBA" id="ARBA00022827"/>
    </source>
</evidence>
<evidence type="ECO:0000256" key="14">
    <source>
        <dbReference type="ARBA" id="ARBA00023002"/>
    </source>
</evidence>
<dbReference type="STRING" id="243233.MCA1404"/>
<dbReference type="HOGENOM" id="CLU_025883_4_0_6"/>
<dbReference type="GO" id="GO:0016020">
    <property type="term" value="C:membrane"/>
    <property type="evidence" value="ECO:0007669"/>
    <property type="project" value="TreeGrafter"/>
</dbReference>
<sequence>MTQSRTAPSSSNGPPSIPVVCGRESGTLCHLFGLLGSRFLARPLGPSGSAGACLTLTNIHLGMLEYILTYHRGLFATLFLLPISVIYGAYVTLRNRIIFLCHSAPARHDEKVRRVIRQIDLWKEQGCKEKLCTGRSGWKSMSELIPIYKYSHRKIHIDLYDILEIDVSRRVVRVEPLVTMGQLSSTLKVEGWMLPVVPELNDLTVGGLIMGFGVETSSHRYGLFQHICESFEIITAEGTLVTCSRSENPELFHQIPWSHGTLGFLVAAELQIIPAKKYVRLHYQPVSSLNEMAKLFESEARNTDNDFVEGIVYNRDAAVIMCGRLMDAAGHDGPVNPINQWYKPWFFKHVENRLRSNSNNVEYIPLEDYFHRHTRSYFWMMKDIIPFGNHPLFRVLLGWAMPPRIELLKYTETETTRELRERHQMIQDMLMPIRYLSKSIEYFDEHTGLYPLWLSPMSIRRNSEDIGFVRPFCDENGVEDELFVDIGAYGTLKKKDRDARDVLGLLEQFVLQHHGYQALYAKTALSHTDFRRMFNHGSYDRLREKLPLCKLAFDEVYDKVSTAGRASPVEVRRMKKKH</sequence>
<dbReference type="eggNOG" id="COG0277">
    <property type="taxonomic scope" value="Bacteria"/>
</dbReference>
<comment type="subcellular location">
    <subcellularLocation>
        <location evidence="3">Endoplasmic reticulum membrane</location>
        <topology evidence="3">Single-pass membrane protein</topology>
    </subcellularLocation>
    <subcellularLocation>
        <location evidence="2">Golgi apparatus membrane</location>
        <topology evidence="2">Single-pass membrane protein</topology>
    </subcellularLocation>
</comment>
<keyword evidence="7" id="KW-0285">Flavoprotein</keyword>
<evidence type="ECO:0000256" key="12">
    <source>
        <dbReference type="ARBA" id="ARBA00022857"/>
    </source>
</evidence>
<evidence type="ECO:0000256" key="15">
    <source>
        <dbReference type="ARBA" id="ARBA00023034"/>
    </source>
</evidence>
<dbReference type="PROSITE" id="PS51387">
    <property type="entry name" value="FAD_PCMH"/>
    <property type="match status" value="1"/>
</dbReference>
<evidence type="ECO:0000256" key="1">
    <source>
        <dbReference type="ARBA" id="ARBA00001974"/>
    </source>
</evidence>
<dbReference type="KEGG" id="mca:MCA1404"/>
<evidence type="ECO:0000256" key="2">
    <source>
        <dbReference type="ARBA" id="ARBA00004194"/>
    </source>
</evidence>
<dbReference type="InterPro" id="IPR016166">
    <property type="entry name" value="FAD-bd_PCMH"/>
</dbReference>
<evidence type="ECO:0000313" key="23">
    <source>
        <dbReference type="Proteomes" id="UP000006821"/>
    </source>
</evidence>
<keyword evidence="11" id="KW-0274">FAD</keyword>
<evidence type="ECO:0000256" key="13">
    <source>
        <dbReference type="ARBA" id="ARBA00022989"/>
    </source>
</evidence>
<keyword evidence="14" id="KW-0560">Oxidoreductase</keyword>
<dbReference type="Proteomes" id="UP000006821">
    <property type="component" value="Chromosome"/>
</dbReference>
<dbReference type="AlphaFoldDB" id="Q608T5"/>
<gene>
    <name evidence="22" type="ordered locus">MCA1404</name>
</gene>
<evidence type="ECO:0000256" key="19">
    <source>
        <dbReference type="ARBA" id="ARBA00023221"/>
    </source>
</evidence>
<keyword evidence="16" id="KW-0443">Lipid metabolism</keyword>
<evidence type="ECO:0000256" key="17">
    <source>
        <dbReference type="ARBA" id="ARBA00023136"/>
    </source>
</evidence>
<dbReference type="InterPro" id="IPR040165">
    <property type="entry name" value="Diminuto-like"/>
</dbReference>
<keyword evidence="18" id="KW-1207">Sterol metabolism</keyword>
<dbReference type="BioCyc" id="MetaCyc:MONOMER-20668"/>
<dbReference type="EC" id="1.3.1.72" evidence="4"/>
<evidence type="ECO:0000256" key="16">
    <source>
        <dbReference type="ARBA" id="ARBA00023098"/>
    </source>
</evidence>
<dbReference type="GO" id="GO:0000246">
    <property type="term" value="F:Delta24(24-1) sterol reductase activity"/>
    <property type="evidence" value="ECO:0007669"/>
    <property type="project" value="TreeGrafter"/>
</dbReference>
<dbReference type="InterPro" id="IPR016169">
    <property type="entry name" value="FAD-bd_PCMH_sub2"/>
</dbReference>
<dbReference type="InterPro" id="IPR036318">
    <property type="entry name" value="FAD-bd_PCMH-like_sf"/>
</dbReference>
<dbReference type="GO" id="GO:0071949">
    <property type="term" value="F:FAD binding"/>
    <property type="evidence" value="ECO:0007669"/>
    <property type="project" value="InterPro"/>
</dbReference>
<proteinExistence type="predicted"/>
<dbReference type="GO" id="GO:0008203">
    <property type="term" value="P:cholesterol metabolic process"/>
    <property type="evidence" value="ECO:0007669"/>
    <property type="project" value="UniProtKB-KW"/>
</dbReference>
<feature type="transmembrane region" description="Helical" evidence="20">
    <location>
        <begin position="73"/>
        <end position="93"/>
    </location>
</feature>
<evidence type="ECO:0000256" key="7">
    <source>
        <dbReference type="ARBA" id="ARBA00022630"/>
    </source>
</evidence>
<evidence type="ECO:0000256" key="3">
    <source>
        <dbReference type="ARBA" id="ARBA00004389"/>
    </source>
</evidence>
<keyword evidence="10" id="KW-0256">Endoplasmic reticulum</keyword>
<evidence type="ECO:0000256" key="20">
    <source>
        <dbReference type="SAM" id="Phobius"/>
    </source>
</evidence>
<evidence type="ECO:0000256" key="8">
    <source>
        <dbReference type="ARBA" id="ARBA00022692"/>
    </source>
</evidence>
<dbReference type="Gene3D" id="3.30.465.10">
    <property type="match status" value="1"/>
</dbReference>
<evidence type="ECO:0000313" key="22">
    <source>
        <dbReference type="EMBL" id="AAU92324.1"/>
    </source>
</evidence>
<accession>Q608T5</accession>
<reference evidence="22 23" key="1">
    <citation type="journal article" date="2004" name="PLoS Biol.">
        <title>Genomic insights into methanotrophy: the complete genome sequence of Methylococcus capsulatus (Bath).</title>
        <authorList>
            <person name="Ward N.L."/>
            <person name="Larsen O."/>
            <person name="Sakwa J."/>
            <person name="Bruseth L."/>
            <person name="Khouri H.M."/>
            <person name="Durkin A.S."/>
            <person name="Dimitrov G."/>
            <person name="Jiang L."/>
            <person name="Scanlan D."/>
            <person name="Kang K.H."/>
            <person name="Lewis M.R."/>
            <person name="Nelson K.E."/>
            <person name="Methe B.A."/>
            <person name="Wu M."/>
            <person name="Heidelberg J.F."/>
            <person name="Paulsen I.T."/>
            <person name="Fouts D.E."/>
            <person name="Ravel J."/>
            <person name="Tettelin H."/>
            <person name="Ren Q."/>
            <person name="Read T.D."/>
            <person name="DeBoy R.T."/>
            <person name="Seshadri R."/>
            <person name="Salzberg S.L."/>
            <person name="Jensen H.B."/>
            <person name="Birkeland N.K."/>
            <person name="Nelson W.C."/>
            <person name="Dodson R.J."/>
            <person name="Grindhaug S.H."/>
            <person name="Holt I.E."/>
            <person name="Eidhammer I."/>
            <person name="Jonasen I."/>
            <person name="Vanaken S."/>
            <person name="Utterback T.R."/>
            <person name="Feldblyum T.V."/>
            <person name="Fraser C.M."/>
            <person name="Lillehaug J.R."/>
            <person name="Eisen J.A."/>
        </authorList>
    </citation>
    <scope>NUCLEOTIDE SEQUENCE [LARGE SCALE GENOMIC DNA]</scope>
    <source>
        <strain evidence="23">ATCC 33009 / NCIMB 11132 / Bath</strain>
    </source>
</reference>
<evidence type="ECO:0000256" key="4">
    <source>
        <dbReference type="ARBA" id="ARBA00012405"/>
    </source>
</evidence>
<evidence type="ECO:0000256" key="5">
    <source>
        <dbReference type="ARBA" id="ARBA00022516"/>
    </source>
</evidence>
<name>Q608T5_METCA</name>
<organism evidence="22 23">
    <name type="scientific">Methylococcus capsulatus (strain ATCC 33009 / NCIMB 11132 / Bath)</name>
    <dbReference type="NCBI Taxonomy" id="243233"/>
    <lineage>
        <taxon>Bacteria</taxon>
        <taxon>Pseudomonadati</taxon>
        <taxon>Pseudomonadota</taxon>
        <taxon>Gammaproteobacteria</taxon>
        <taxon>Methylococcales</taxon>
        <taxon>Methylococcaceae</taxon>
        <taxon>Methylococcus</taxon>
    </lineage>
</organism>
<keyword evidence="15" id="KW-0333">Golgi apparatus</keyword>
<protein>
    <recommendedName>
        <fullName evidence="4">Delta(24)-sterol reductase</fullName>
        <ecNumber evidence="4">1.3.1.72</ecNumber>
    </recommendedName>
</protein>
<evidence type="ECO:0000256" key="9">
    <source>
        <dbReference type="ARBA" id="ARBA00022729"/>
    </source>
</evidence>
<evidence type="ECO:0000259" key="21">
    <source>
        <dbReference type="PROSITE" id="PS51387"/>
    </source>
</evidence>
<keyword evidence="12" id="KW-0521">NADP</keyword>